<dbReference type="Pfam" id="PF21761">
    <property type="entry name" value="RedAm-like_C"/>
    <property type="match status" value="1"/>
</dbReference>
<comment type="similarity">
    <text evidence="1">Belongs to the HIBADH-related family.</text>
</comment>
<dbReference type="Pfam" id="PF03446">
    <property type="entry name" value="NAD_binding_2"/>
    <property type="match status" value="1"/>
</dbReference>
<dbReference type="InterPro" id="IPR015815">
    <property type="entry name" value="HIBADH-related"/>
</dbReference>
<keyword evidence="6" id="KW-1185">Reference proteome</keyword>
<feature type="domain" description="NADPH-dependent reductive aminase-like C-terminal" evidence="4">
    <location>
        <begin position="162"/>
        <end position="287"/>
    </location>
</feature>
<evidence type="ECO:0000313" key="5">
    <source>
        <dbReference type="EMBL" id="GAA5169162.1"/>
    </source>
</evidence>
<proteinExistence type="inferred from homology"/>
<accession>A0ABP9QY49</accession>
<protein>
    <submittedName>
        <fullName evidence="5">NAD(P)-dependent oxidoreductase</fullName>
    </submittedName>
</protein>
<gene>
    <name evidence="5" type="ORF">GCM10023321_64290</name>
</gene>
<dbReference type="PANTHER" id="PTHR43580">
    <property type="entry name" value="OXIDOREDUCTASE GLYR1-RELATED"/>
    <property type="match status" value="1"/>
</dbReference>
<dbReference type="PANTHER" id="PTHR43580:SF2">
    <property type="entry name" value="CYTOKINE-LIKE NUCLEAR FACTOR N-PAC"/>
    <property type="match status" value="1"/>
</dbReference>
<dbReference type="InterPro" id="IPR013328">
    <property type="entry name" value="6PGD_dom2"/>
</dbReference>
<keyword evidence="2" id="KW-0560">Oxidoreductase</keyword>
<dbReference type="Gene3D" id="3.40.50.720">
    <property type="entry name" value="NAD(P)-binding Rossmann-like Domain"/>
    <property type="match status" value="1"/>
</dbReference>
<evidence type="ECO:0000313" key="6">
    <source>
        <dbReference type="Proteomes" id="UP001428817"/>
    </source>
</evidence>
<organism evidence="5 6">
    <name type="scientific">Pseudonocardia eucalypti</name>
    <dbReference type="NCBI Taxonomy" id="648755"/>
    <lineage>
        <taxon>Bacteria</taxon>
        <taxon>Bacillati</taxon>
        <taxon>Actinomycetota</taxon>
        <taxon>Actinomycetes</taxon>
        <taxon>Pseudonocardiales</taxon>
        <taxon>Pseudonocardiaceae</taxon>
        <taxon>Pseudonocardia</taxon>
    </lineage>
</organism>
<evidence type="ECO:0000256" key="1">
    <source>
        <dbReference type="ARBA" id="ARBA00009080"/>
    </source>
</evidence>
<evidence type="ECO:0000256" key="2">
    <source>
        <dbReference type="ARBA" id="ARBA00023002"/>
    </source>
</evidence>
<sequence>MTETTPVTVFGLGVMGTALAEAFLRGGHPTTVWNRTASRAEPLVEAGATATAGPAEAIAASPLVIVCVVHNDAFREVLTPLAGQLAGKTLVNLNNGTPAQARELARWAAEHGIDYLDGGIMAIPPMIGTPEASVFYSGSPAAFETHRETLALLGQPRFFGDDPGLAALYDVALLTGMYGIFAGFLQAVSVVRSTGSTAAEFLPLVMPWLEAMLPTLTHAAAQIDGDYGEGVTSPLAMQAAAFDNLLDTARDAGVRPDLFVPLAELMREAVAAGHGEHDVSSLVEVLRVEPAATG</sequence>
<feature type="domain" description="6-phosphogluconate dehydrogenase NADP-binding" evidence="3">
    <location>
        <begin position="7"/>
        <end position="155"/>
    </location>
</feature>
<comment type="caution">
    <text evidence="5">The sequence shown here is derived from an EMBL/GenBank/DDBJ whole genome shotgun (WGS) entry which is preliminary data.</text>
</comment>
<evidence type="ECO:0000259" key="3">
    <source>
        <dbReference type="Pfam" id="PF03446"/>
    </source>
</evidence>
<evidence type="ECO:0000259" key="4">
    <source>
        <dbReference type="Pfam" id="PF21761"/>
    </source>
</evidence>
<name>A0ABP9QY49_9PSEU</name>
<dbReference type="PIRSF" id="PIRSF000103">
    <property type="entry name" value="HIBADH"/>
    <property type="match status" value="1"/>
</dbReference>
<dbReference type="RefSeq" id="WP_185063404.1">
    <property type="nucleotide sequence ID" value="NZ_BAABJP010000043.1"/>
</dbReference>
<dbReference type="InterPro" id="IPR036291">
    <property type="entry name" value="NAD(P)-bd_dom_sf"/>
</dbReference>
<dbReference type="InterPro" id="IPR048666">
    <property type="entry name" value="RedAm-like_C"/>
</dbReference>
<dbReference type="InterPro" id="IPR051265">
    <property type="entry name" value="HIBADH-related_NP60_sf"/>
</dbReference>
<dbReference type="InterPro" id="IPR006115">
    <property type="entry name" value="6PGDH_NADP-bd"/>
</dbReference>
<reference evidence="6" key="1">
    <citation type="journal article" date="2019" name="Int. J. Syst. Evol. Microbiol.">
        <title>The Global Catalogue of Microorganisms (GCM) 10K type strain sequencing project: providing services to taxonomists for standard genome sequencing and annotation.</title>
        <authorList>
            <consortium name="The Broad Institute Genomics Platform"/>
            <consortium name="The Broad Institute Genome Sequencing Center for Infectious Disease"/>
            <person name="Wu L."/>
            <person name="Ma J."/>
        </authorList>
    </citation>
    <scope>NUCLEOTIDE SEQUENCE [LARGE SCALE GENOMIC DNA]</scope>
    <source>
        <strain evidence="6">JCM 18303</strain>
    </source>
</reference>
<dbReference type="Gene3D" id="1.10.1040.10">
    <property type="entry name" value="N-(1-d-carboxylethyl)-l-norvaline Dehydrogenase, domain 2"/>
    <property type="match status" value="1"/>
</dbReference>
<dbReference type="SUPFAM" id="SSF51735">
    <property type="entry name" value="NAD(P)-binding Rossmann-fold domains"/>
    <property type="match status" value="1"/>
</dbReference>
<dbReference type="Proteomes" id="UP001428817">
    <property type="component" value="Unassembled WGS sequence"/>
</dbReference>
<dbReference type="EMBL" id="BAABJP010000043">
    <property type="protein sequence ID" value="GAA5169162.1"/>
    <property type="molecule type" value="Genomic_DNA"/>
</dbReference>